<dbReference type="EMBL" id="JARKIF010000002">
    <property type="protein sequence ID" value="KAJ7646976.1"/>
    <property type="molecule type" value="Genomic_DNA"/>
</dbReference>
<evidence type="ECO:0000256" key="2">
    <source>
        <dbReference type="SAM" id="Phobius"/>
    </source>
</evidence>
<comment type="caution">
    <text evidence="3">The sequence shown here is derived from an EMBL/GenBank/DDBJ whole genome shotgun (WGS) entry which is preliminary data.</text>
</comment>
<reference evidence="3" key="1">
    <citation type="submission" date="2023-03" db="EMBL/GenBank/DDBJ databases">
        <title>Massive genome expansion in bonnet fungi (Mycena s.s.) driven by repeated elements and novel gene families across ecological guilds.</title>
        <authorList>
            <consortium name="Lawrence Berkeley National Laboratory"/>
            <person name="Harder C.B."/>
            <person name="Miyauchi S."/>
            <person name="Viragh M."/>
            <person name="Kuo A."/>
            <person name="Thoen E."/>
            <person name="Andreopoulos B."/>
            <person name="Lu D."/>
            <person name="Skrede I."/>
            <person name="Drula E."/>
            <person name="Henrissat B."/>
            <person name="Morin E."/>
            <person name="Kohler A."/>
            <person name="Barry K."/>
            <person name="LaButti K."/>
            <person name="Morin E."/>
            <person name="Salamov A."/>
            <person name="Lipzen A."/>
            <person name="Mereny Z."/>
            <person name="Hegedus B."/>
            <person name="Baldrian P."/>
            <person name="Stursova M."/>
            <person name="Weitz H."/>
            <person name="Taylor A."/>
            <person name="Grigoriev I.V."/>
            <person name="Nagy L.G."/>
            <person name="Martin F."/>
            <person name="Kauserud H."/>
        </authorList>
    </citation>
    <scope>NUCLEOTIDE SEQUENCE</scope>
    <source>
        <strain evidence="3">9284</strain>
    </source>
</reference>
<feature type="region of interest" description="Disordered" evidence="1">
    <location>
        <begin position="201"/>
        <end position="261"/>
    </location>
</feature>
<evidence type="ECO:0000313" key="4">
    <source>
        <dbReference type="Proteomes" id="UP001221142"/>
    </source>
</evidence>
<dbReference type="AlphaFoldDB" id="A0AAD7CEL2"/>
<evidence type="ECO:0000313" key="3">
    <source>
        <dbReference type="EMBL" id="KAJ7646976.1"/>
    </source>
</evidence>
<feature type="region of interest" description="Disordered" evidence="1">
    <location>
        <begin position="86"/>
        <end position="108"/>
    </location>
</feature>
<keyword evidence="2" id="KW-0472">Membrane</keyword>
<feature type="compositionally biased region" description="Polar residues" evidence="1">
    <location>
        <begin position="34"/>
        <end position="53"/>
    </location>
</feature>
<accession>A0AAD7CEL2</accession>
<feature type="compositionally biased region" description="Low complexity" evidence="1">
    <location>
        <begin position="201"/>
        <end position="211"/>
    </location>
</feature>
<keyword evidence="2" id="KW-0812">Transmembrane</keyword>
<sequence length="261" mass="27139">MAPQGGSSTGRGTLSSSAVTKIPESSGPVHIASESESLTGIFPNPSTATTVFNASPPPGPATVTHSECSPSPTRSWVVTAWPAATVVGSSPTPNPNQANSSQGSPDSGLSTGAVAGLSLGLGLLVGLIAALILVLYRRRKARSRKNHNAHIVNVRGSVDGEALLYQEKVIPRESSPLPRRPTYTRITEWVQRTRVTSLSSKAPSSILSKSESQGEGTTAVGAGVIRSQSNASSRSAYSQASAFHSTEQVASRPPDLYRINE</sequence>
<dbReference type="Proteomes" id="UP001221142">
    <property type="component" value="Unassembled WGS sequence"/>
</dbReference>
<evidence type="ECO:0000256" key="1">
    <source>
        <dbReference type="SAM" id="MobiDB-lite"/>
    </source>
</evidence>
<feature type="compositionally biased region" description="Low complexity" evidence="1">
    <location>
        <begin position="226"/>
        <end position="242"/>
    </location>
</feature>
<gene>
    <name evidence="3" type="ORF">FB45DRAFT_185289</name>
</gene>
<feature type="region of interest" description="Disordered" evidence="1">
    <location>
        <begin position="1"/>
        <end position="72"/>
    </location>
</feature>
<feature type="compositionally biased region" description="Polar residues" evidence="1">
    <location>
        <begin position="88"/>
        <end position="105"/>
    </location>
</feature>
<proteinExistence type="predicted"/>
<protein>
    <submittedName>
        <fullName evidence="3">Uncharacterized protein</fullName>
    </submittedName>
</protein>
<feature type="compositionally biased region" description="Polar residues" evidence="1">
    <location>
        <begin position="63"/>
        <end position="72"/>
    </location>
</feature>
<organism evidence="3 4">
    <name type="scientific">Roridomyces roridus</name>
    <dbReference type="NCBI Taxonomy" id="1738132"/>
    <lineage>
        <taxon>Eukaryota</taxon>
        <taxon>Fungi</taxon>
        <taxon>Dikarya</taxon>
        <taxon>Basidiomycota</taxon>
        <taxon>Agaricomycotina</taxon>
        <taxon>Agaricomycetes</taxon>
        <taxon>Agaricomycetidae</taxon>
        <taxon>Agaricales</taxon>
        <taxon>Marasmiineae</taxon>
        <taxon>Mycenaceae</taxon>
        <taxon>Roridomyces</taxon>
    </lineage>
</organism>
<feature type="transmembrane region" description="Helical" evidence="2">
    <location>
        <begin position="113"/>
        <end position="136"/>
    </location>
</feature>
<keyword evidence="4" id="KW-1185">Reference proteome</keyword>
<keyword evidence="2" id="KW-1133">Transmembrane helix</keyword>
<name>A0AAD7CEL2_9AGAR</name>